<feature type="region of interest" description="Disordered" evidence="3">
    <location>
        <begin position="2110"/>
        <end position="2270"/>
    </location>
</feature>
<feature type="region of interest" description="Disordered" evidence="3">
    <location>
        <begin position="2033"/>
        <end position="2052"/>
    </location>
</feature>
<feature type="compositionally biased region" description="Low complexity" evidence="3">
    <location>
        <begin position="2380"/>
        <end position="2405"/>
    </location>
</feature>
<feature type="non-terminal residue" evidence="5">
    <location>
        <position position="1"/>
    </location>
</feature>
<feature type="region of interest" description="Disordered" evidence="3">
    <location>
        <begin position="2366"/>
        <end position="2423"/>
    </location>
</feature>
<dbReference type="OMA" id="EENCCPI"/>
<dbReference type="GO" id="GO:0006508">
    <property type="term" value="P:proteolysis"/>
    <property type="evidence" value="ECO:0007669"/>
    <property type="project" value="TreeGrafter"/>
</dbReference>
<evidence type="ECO:0000313" key="5">
    <source>
        <dbReference type="EMBL" id="CAE8583806.1"/>
    </source>
</evidence>
<dbReference type="InterPro" id="IPR013783">
    <property type="entry name" value="Ig-like_fold"/>
</dbReference>
<dbReference type="InterPro" id="IPR036383">
    <property type="entry name" value="TSP1_rpt_sf"/>
</dbReference>
<dbReference type="PROSITE" id="PS50853">
    <property type="entry name" value="FN3"/>
    <property type="match status" value="1"/>
</dbReference>
<feature type="domain" description="Fibronectin type-III" evidence="4">
    <location>
        <begin position="415"/>
        <end position="516"/>
    </location>
</feature>
<dbReference type="SUPFAM" id="SSF82895">
    <property type="entry name" value="TSP-1 type 1 repeat"/>
    <property type="match status" value="13"/>
</dbReference>
<feature type="region of interest" description="Disordered" evidence="3">
    <location>
        <begin position="2441"/>
        <end position="2624"/>
    </location>
</feature>
<comment type="caution">
    <text evidence="5">The sequence shown here is derived from an EMBL/GenBank/DDBJ whole genome shotgun (WGS) entry which is preliminary data.</text>
</comment>
<evidence type="ECO:0000256" key="2">
    <source>
        <dbReference type="ARBA" id="ARBA00022525"/>
    </source>
</evidence>
<dbReference type="Pfam" id="PF00090">
    <property type="entry name" value="TSP_1"/>
    <property type="match status" value="4"/>
</dbReference>
<feature type="compositionally biased region" description="Pro residues" evidence="3">
    <location>
        <begin position="2228"/>
        <end position="2237"/>
    </location>
</feature>
<dbReference type="GO" id="GO:0030198">
    <property type="term" value="P:extracellular matrix organization"/>
    <property type="evidence" value="ECO:0007669"/>
    <property type="project" value="TreeGrafter"/>
</dbReference>
<feature type="compositionally biased region" description="Low complexity" evidence="3">
    <location>
        <begin position="2251"/>
        <end position="2266"/>
    </location>
</feature>
<dbReference type="CDD" id="cd00063">
    <property type="entry name" value="FN3"/>
    <property type="match status" value="1"/>
</dbReference>
<reference evidence="5" key="1">
    <citation type="submission" date="2021-02" db="EMBL/GenBank/DDBJ databases">
        <authorList>
            <person name="Dougan E. K."/>
            <person name="Rhodes N."/>
            <person name="Thang M."/>
            <person name="Chan C."/>
        </authorList>
    </citation>
    <scope>NUCLEOTIDE SEQUENCE</scope>
</reference>
<sequence length="2624" mass="273529">AWAWIEECAFATKASPHCNITGVQSNMNYEFQIREFCNNPLADSAPKLTPHFRWTEQVGEWYVRTGFSLTARTQTNVIFPPSRCVAHPEHLISGDAFSICYDANNSQFVDVTRTDRVEGWGQDLWLHCVAAPFSAAGVVTEAIGCDQDLMPVVKACQKQAETGWSDPCESLYNRSSERGGLLGFYDRTLDISVTFAWAMSVTHVEVTGIQNGQPMVLTYSSDNEIWEYPGCANNLTSFIVRCKDHYYTQDDLPCYNIYNGSGITGLLGQMVGGVRERGSSLDISFYFPEGMTVTGVFSDLGDLPSRLRYSNDNDFFSSVGTALTYKGRTTFLNEGPIKAKIFRLTWLPEVSQKPIRITFLGCKDIERIYVADAVAKVPNGPVVAQFFRMRWDNTRGSCSSSGCTYIQAFLRGCDKPAQPVGALEMFSPTTTSLAARYELSGDTCTCAALELQLREATGGEWFTAGGACAEYTARECTVSGLQPNTTYVARLRTTCQAGAGVSGFVEAASPVTTLLGEAVVSGSLLVGANESSQVGANESSAAFGSRRLQHWASADVALVVSGTRQAVAALAGVPAQAVTAFVAPVSGAHSARDDGNELLVQYRVAVASIPGGSESSRAGAAGSKSAAESSAAQVAEKLGSSPAEGSLSLSDVSSGCGPVCMLLSESLGGDMLVQEVDQPRAEILLQAFPRCEASAPAVAGSAANWSVSSCAKRTWSDPPCEVPCASGYFSNGGSFSCSVEGTWVGSARCEPRWLTGGWSSCSASCGLGQRSRQVGCSAEQEGACSSGQKPVAQEQCFDYSNCHWQPGLWSACSVSCGVGTQSRDVRCESNHTANCESNSVPSTVQLCTSSASCTWQVLSDWSSCSSSCGQGEAVRQVVCSGGDVELCSEISQPADRMSCDSTVGCAWTVDAWSACSISCGLGVRERSVDCGSPAGAASDCALAGEPPSSQEPCYETGACTWSAGTWGSCSSSCGTGVRARSVSCGSGGLDSDCAAAGQKLAQSEVCSSTAGCQWQVGVWAACSASCGPGLRLRQVSCPTGKPEDCGTSPPSSEACRGASCEWKVSNWPACPSTCGSGQIARLVNCSSGVDAECPAEQPSVGQTCRDVSGCGWAVGNWNACSAECGPGIQTRSIHCIAEAPQGNCTGEGPVPTQPCQGTTCNWQWLAGSWGDCGSSCGVGLRSRVVSCRSGKVAGLAADCAASAGAGEQLAATEACYGRNGCSWAVSAWEACSTACGSGARLRSVNCSSGVAADCWMAQCGQKMPRDARSDCSSFCGDGVQGRSVNCSGAACLASEQPASLKTCLGPGATATAGEAAASSCGWRAGPWSNCISRCGLGEQLRAVSCPTLALAVGGCPGERPVESRSCNSNSSCSWLVSEWSNCSVACGLGSRERAVACSSKSSADCSALLRPLDRDSCSGTAGAKCEWLLGGWGDCVVSACPELGSATGLGARQREVACPAAVGSDCELAAPPSQEACQVQNSSFCVGSWATGDWSGCPLACGWAEEARNVACSASVCWAERPESTRQCFSQLGCGWKAGAWAACSASCGQGVQTRSLECIHAGFGCVGSPESSQSCWGTGPCNWTTGAWSPCEAGPPPSQCNASAGRQRREVSCDGDSEAACSVIPRPLSERSCASELGPNCSGWRLSAWSLCSSSCGSGMQTRVVECAGNASCMWQAPQGARACEESLGCSWQTSEWSSCSALCGIGELLRDVWCPGATAASCTGSRPNTSQHCSASTGCGGWNASNWSVCSSRCGEGTQNRSVSCPSGGCPGPGPLAWQRCSGTTCQWVQGSWSNCTGGCGSGTRSRPVQCGAEGESSDGRCVMAEKPSELQECVVPAACAWLISAWSSCTESCGPQLRNVGCPSSGGAALGCPGSRPASATACGAEACTQEASESLRLVLAMSFSTGEATQAAAEEMAGAVQSAFAASLGVQLSSVLVRVLSFVPAARRLAGGASTTLRLSAEVRGAGIGVHALAGSTSFQQVLASSLDEQLSARGLPPLAEGGLSNLLVGEEAVREIAANQVVEVEANNSASQVPARPVTDDPTPAPDSADTAIDWAIMAILVAILAILLIALGVVTARWHYASEEGFGGCLTRFNSEEQNFKRAQRQWVAKSSGMPGSSRDRDLAKGLDAGHGGLALSPRSPANVAASPKRDRVPSDWSSSAISPSSSERPQVQSHVSRPAVRFQNMRQADAPPISEQPTLRNAGSFHEMLDGGGNRQIRQQPRPPPLPADLPRPLSAGSDLGSMSRSRLAGSRPSSASSLVPPPVKRRSVLQGVVVKARRLDRVVPWTDAAAPDGYDDDDQPMARSVMRDKIMQKREVLLNASAVYAAAQFLEQDEERYVEGALLSRKTQDEARYGVLKGAASELEGNMEEGRSSGSRRPSRPTSSSSRRPGSSRRNSPAGELGFQEEESGHRILQAAMEAGAWPAADTAGANVLRISSLSPDGPERPKSALRRPSSETWGGTRPRSREVKSRSSSKAERPFSGGRKGHTGSSFERRRSGSSDSAQSSSVEEVRVVHERLRVERASVREAPKPSQSVQPVQRRPKLPQVSISSGSEEEVEAGPLPAPSRLRRSTSNEGPPQLPGLDKMPKPPPRLIASAVAQRPVVSAQSTAPKPRTV</sequence>
<dbReference type="Pfam" id="PF19030">
    <property type="entry name" value="TSP1_ADAMTS"/>
    <property type="match status" value="10"/>
</dbReference>
<name>A0A813D5P9_POLGL</name>
<dbReference type="PANTHER" id="PTHR13723">
    <property type="entry name" value="ADAMTS A DISINTEGRIN AND METALLOPROTEASE WITH THROMBOSPONDIN MOTIFS PROTEASE"/>
    <property type="match status" value="1"/>
</dbReference>
<dbReference type="Proteomes" id="UP000654075">
    <property type="component" value="Unassembled WGS sequence"/>
</dbReference>
<evidence type="ECO:0000256" key="1">
    <source>
        <dbReference type="ARBA" id="ARBA00004613"/>
    </source>
</evidence>
<dbReference type="InterPro" id="IPR036116">
    <property type="entry name" value="FN3_sf"/>
</dbReference>
<evidence type="ECO:0000256" key="3">
    <source>
        <dbReference type="SAM" id="MobiDB-lite"/>
    </source>
</evidence>
<keyword evidence="2" id="KW-0964">Secreted</keyword>
<dbReference type="PROSITE" id="PS50092">
    <property type="entry name" value="TSP1"/>
    <property type="match status" value="15"/>
</dbReference>
<feature type="compositionally biased region" description="Basic and acidic residues" evidence="3">
    <location>
        <begin position="2517"/>
        <end position="2537"/>
    </location>
</feature>
<dbReference type="SMART" id="SM00209">
    <property type="entry name" value="TSP1"/>
    <property type="match status" value="17"/>
</dbReference>
<dbReference type="InterPro" id="IPR003961">
    <property type="entry name" value="FN3_dom"/>
</dbReference>
<protein>
    <recommendedName>
        <fullName evidence="4">Fibronectin type-III domain-containing protein</fullName>
    </recommendedName>
</protein>
<organism evidence="5 6">
    <name type="scientific">Polarella glacialis</name>
    <name type="common">Dinoflagellate</name>
    <dbReference type="NCBI Taxonomy" id="89957"/>
    <lineage>
        <taxon>Eukaryota</taxon>
        <taxon>Sar</taxon>
        <taxon>Alveolata</taxon>
        <taxon>Dinophyceae</taxon>
        <taxon>Suessiales</taxon>
        <taxon>Suessiaceae</taxon>
        <taxon>Polarella</taxon>
    </lineage>
</organism>
<dbReference type="InterPro" id="IPR050439">
    <property type="entry name" value="ADAMTS_ADAMTS-like"/>
</dbReference>
<proteinExistence type="predicted"/>
<feature type="compositionally biased region" description="Low complexity" evidence="3">
    <location>
        <begin position="2161"/>
        <end position="2173"/>
    </location>
</feature>
<gene>
    <name evidence="5" type="ORF">PGLA1383_LOCUS2756</name>
</gene>
<feature type="compositionally biased region" description="Basic and acidic residues" evidence="3">
    <location>
        <begin position="2472"/>
        <end position="2486"/>
    </location>
</feature>
<feature type="compositionally biased region" description="Low complexity" evidence="3">
    <location>
        <begin position="2507"/>
        <end position="2516"/>
    </location>
</feature>
<dbReference type="SUPFAM" id="SSF49265">
    <property type="entry name" value="Fibronectin type III"/>
    <property type="match status" value="1"/>
</dbReference>
<dbReference type="GO" id="GO:0005576">
    <property type="term" value="C:extracellular region"/>
    <property type="evidence" value="ECO:0007669"/>
    <property type="project" value="UniProtKB-SubCell"/>
</dbReference>
<dbReference type="InterPro" id="IPR000884">
    <property type="entry name" value="TSP1_rpt"/>
</dbReference>
<comment type="subcellular location">
    <subcellularLocation>
        <location evidence="1">Secreted</location>
    </subcellularLocation>
</comment>
<feature type="non-terminal residue" evidence="5">
    <location>
        <position position="2624"/>
    </location>
</feature>
<keyword evidence="6" id="KW-1185">Reference proteome</keyword>
<evidence type="ECO:0000259" key="4">
    <source>
        <dbReference type="PROSITE" id="PS50853"/>
    </source>
</evidence>
<dbReference type="OrthoDB" id="5948003at2759"/>
<dbReference type="Gene3D" id="2.20.100.10">
    <property type="entry name" value="Thrombospondin type-1 (TSP1) repeat"/>
    <property type="match status" value="3"/>
</dbReference>
<evidence type="ECO:0000313" key="6">
    <source>
        <dbReference type="Proteomes" id="UP000654075"/>
    </source>
</evidence>
<dbReference type="Gene3D" id="2.60.40.10">
    <property type="entry name" value="Immunoglobulins"/>
    <property type="match status" value="1"/>
</dbReference>
<dbReference type="GO" id="GO:0031012">
    <property type="term" value="C:extracellular matrix"/>
    <property type="evidence" value="ECO:0007669"/>
    <property type="project" value="TreeGrafter"/>
</dbReference>
<dbReference type="GO" id="GO:0004222">
    <property type="term" value="F:metalloendopeptidase activity"/>
    <property type="evidence" value="ECO:0007669"/>
    <property type="project" value="TreeGrafter"/>
</dbReference>
<dbReference type="EMBL" id="CAJNNV010000888">
    <property type="protein sequence ID" value="CAE8583806.1"/>
    <property type="molecule type" value="Genomic_DNA"/>
</dbReference>
<feature type="compositionally biased region" description="Low complexity" evidence="3">
    <location>
        <begin position="2039"/>
        <end position="2052"/>
    </location>
</feature>
<accession>A0A813D5P9</accession>